<evidence type="ECO:0000256" key="4">
    <source>
        <dbReference type="ARBA" id="ARBA00023012"/>
    </source>
</evidence>
<dbReference type="Proteomes" id="UP000274358">
    <property type="component" value="Unassembled WGS sequence"/>
</dbReference>
<dbReference type="InterPro" id="IPR016032">
    <property type="entry name" value="Sig_transdc_resp-reg_C-effctor"/>
</dbReference>
<evidence type="ECO:0000256" key="1">
    <source>
        <dbReference type="ARBA" id="ARBA00004496"/>
    </source>
</evidence>
<evidence type="ECO:0000259" key="11">
    <source>
        <dbReference type="PROSITE" id="PS51755"/>
    </source>
</evidence>
<dbReference type="SUPFAM" id="SSF46894">
    <property type="entry name" value="C-terminal effector domain of the bipartite response regulators"/>
    <property type="match status" value="1"/>
</dbReference>
<dbReference type="GO" id="GO:0005829">
    <property type="term" value="C:cytosol"/>
    <property type="evidence" value="ECO:0007669"/>
    <property type="project" value="TreeGrafter"/>
</dbReference>
<dbReference type="InterPro" id="IPR001789">
    <property type="entry name" value="Sig_transdc_resp-reg_receiver"/>
</dbReference>
<dbReference type="SMART" id="SM00862">
    <property type="entry name" value="Trans_reg_C"/>
    <property type="match status" value="1"/>
</dbReference>
<keyword evidence="2" id="KW-0963">Cytoplasm</keyword>
<evidence type="ECO:0000256" key="5">
    <source>
        <dbReference type="ARBA" id="ARBA00023015"/>
    </source>
</evidence>
<dbReference type="Pfam" id="PF00486">
    <property type="entry name" value="Trans_reg_C"/>
    <property type="match status" value="1"/>
</dbReference>
<dbReference type="FunFam" id="1.10.10.10:FF:000099">
    <property type="entry name" value="Two-component system response regulator TorR"/>
    <property type="match status" value="1"/>
</dbReference>
<dbReference type="AlphaFoldDB" id="A0A3S0SCD8"/>
<dbReference type="InterPro" id="IPR001867">
    <property type="entry name" value="OmpR/PhoB-type_DNA-bd"/>
</dbReference>
<dbReference type="Gene3D" id="1.10.10.10">
    <property type="entry name" value="Winged helix-like DNA-binding domain superfamily/Winged helix DNA-binding domain"/>
    <property type="match status" value="1"/>
</dbReference>
<dbReference type="EMBL" id="RYYV01000002">
    <property type="protein sequence ID" value="RUL79096.1"/>
    <property type="molecule type" value="Genomic_DNA"/>
</dbReference>
<protein>
    <submittedName>
        <fullName evidence="12">Response regulator</fullName>
    </submittedName>
</protein>
<dbReference type="FunFam" id="3.40.50.2300:FF:000002">
    <property type="entry name" value="DNA-binding response regulator PhoP"/>
    <property type="match status" value="1"/>
</dbReference>
<evidence type="ECO:0000256" key="9">
    <source>
        <dbReference type="PROSITE-ProRule" id="PRU01091"/>
    </source>
</evidence>
<evidence type="ECO:0000256" key="7">
    <source>
        <dbReference type="ARBA" id="ARBA00023163"/>
    </source>
</evidence>
<dbReference type="PANTHER" id="PTHR48111">
    <property type="entry name" value="REGULATOR OF RPOS"/>
    <property type="match status" value="1"/>
</dbReference>
<evidence type="ECO:0000256" key="3">
    <source>
        <dbReference type="ARBA" id="ARBA00022553"/>
    </source>
</evidence>
<dbReference type="PROSITE" id="PS51755">
    <property type="entry name" value="OMPR_PHOB"/>
    <property type="match status" value="1"/>
</dbReference>
<keyword evidence="13" id="KW-1185">Reference proteome</keyword>
<dbReference type="Gene3D" id="6.10.250.690">
    <property type="match status" value="1"/>
</dbReference>
<reference evidence="12 13" key="1">
    <citation type="submission" date="2018-12" db="EMBL/GenBank/DDBJ databases">
        <title>Dyella dinghuensis sp. nov. DHOA06 and Dyella choica sp. nov. 4M-K27, isolated from forest soil.</title>
        <authorList>
            <person name="Qiu L.-H."/>
            <person name="Gao Z.-H."/>
        </authorList>
    </citation>
    <scope>NUCLEOTIDE SEQUENCE [LARGE SCALE GENOMIC DNA]</scope>
    <source>
        <strain evidence="12 13">4M-K27</strain>
    </source>
</reference>
<keyword evidence="5" id="KW-0805">Transcription regulation</keyword>
<evidence type="ECO:0000313" key="12">
    <source>
        <dbReference type="EMBL" id="RUL79096.1"/>
    </source>
</evidence>
<dbReference type="PANTHER" id="PTHR48111:SF4">
    <property type="entry name" value="DNA-BINDING DUAL TRANSCRIPTIONAL REGULATOR OMPR"/>
    <property type="match status" value="1"/>
</dbReference>
<dbReference type="InterPro" id="IPR039420">
    <property type="entry name" value="WalR-like"/>
</dbReference>
<evidence type="ECO:0000313" key="13">
    <source>
        <dbReference type="Proteomes" id="UP000274358"/>
    </source>
</evidence>
<feature type="domain" description="OmpR/PhoB-type" evidence="11">
    <location>
        <begin position="150"/>
        <end position="249"/>
    </location>
</feature>
<evidence type="ECO:0000259" key="10">
    <source>
        <dbReference type="PROSITE" id="PS50110"/>
    </source>
</evidence>
<keyword evidence="6 9" id="KW-0238">DNA-binding</keyword>
<keyword evidence="3 8" id="KW-0597">Phosphoprotein</keyword>
<proteinExistence type="predicted"/>
<accession>A0A3S0SCD8</accession>
<dbReference type="GO" id="GO:0006355">
    <property type="term" value="P:regulation of DNA-templated transcription"/>
    <property type="evidence" value="ECO:0007669"/>
    <property type="project" value="InterPro"/>
</dbReference>
<dbReference type="GO" id="GO:0000976">
    <property type="term" value="F:transcription cis-regulatory region binding"/>
    <property type="evidence" value="ECO:0007669"/>
    <property type="project" value="TreeGrafter"/>
</dbReference>
<dbReference type="OrthoDB" id="9802426at2"/>
<dbReference type="InterPro" id="IPR011006">
    <property type="entry name" value="CheY-like_superfamily"/>
</dbReference>
<feature type="DNA-binding region" description="OmpR/PhoB-type" evidence="9">
    <location>
        <begin position="150"/>
        <end position="249"/>
    </location>
</feature>
<dbReference type="PROSITE" id="PS50110">
    <property type="entry name" value="RESPONSE_REGULATORY"/>
    <property type="match status" value="1"/>
</dbReference>
<gene>
    <name evidence="12" type="ORF">EKH80_04410</name>
</gene>
<dbReference type="Gene3D" id="3.40.50.2300">
    <property type="match status" value="1"/>
</dbReference>
<dbReference type="GO" id="GO:0032993">
    <property type="term" value="C:protein-DNA complex"/>
    <property type="evidence" value="ECO:0007669"/>
    <property type="project" value="TreeGrafter"/>
</dbReference>
<feature type="domain" description="Response regulatory" evidence="10">
    <location>
        <begin position="21"/>
        <end position="135"/>
    </location>
</feature>
<dbReference type="InterPro" id="IPR036388">
    <property type="entry name" value="WH-like_DNA-bd_sf"/>
</dbReference>
<evidence type="ECO:0000256" key="2">
    <source>
        <dbReference type="ARBA" id="ARBA00022490"/>
    </source>
</evidence>
<dbReference type="CDD" id="cd00383">
    <property type="entry name" value="trans_reg_C"/>
    <property type="match status" value="1"/>
</dbReference>
<dbReference type="Pfam" id="PF00072">
    <property type="entry name" value="Response_reg"/>
    <property type="match status" value="1"/>
</dbReference>
<keyword evidence="7" id="KW-0804">Transcription</keyword>
<comment type="caution">
    <text evidence="12">The sequence shown here is derived from an EMBL/GenBank/DDBJ whole genome shotgun (WGS) entry which is preliminary data.</text>
</comment>
<dbReference type="GO" id="GO:0000156">
    <property type="term" value="F:phosphorelay response regulator activity"/>
    <property type="evidence" value="ECO:0007669"/>
    <property type="project" value="TreeGrafter"/>
</dbReference>
<comment type="subcellular location">
    <subcellularLocation>
        <location evidence="1">Cytoplasm</location>
    </subcellularLocation>
</comment>
<dbReference type="SMART" id="SM00448">
    <property type="entry name" value="REC"/>
    <property type="match status" value="1"/>
</dbReference>
<name>A0A3S0SCD8_9GAMM</name>
<dbReference type="SUPFAM" id="SSF52172">
    <property type="entry name" value="CheY-like"/>
    <property type="match status" value="1"/>
</dbReference>
<feature type="modified residue" description="4-aspartylphosphate" evidence="8">
    <location>
        <position position="70"/>
    </location>
</feature>
<organism evidence="12 13">
    <name type="scientific">Dyella choica</name>
    <dbReference type="NCBI Taxonomy" id="1927959"/>
    <lineage>
        <taxon>Bacteria</taxon>
        <taxon>Pseudomonadati</taxon>
        <taxon>Pseudomonadota</taxon>
        <taxon>Gammaproteobacteria</taxon>
        <taxon>Lysobacterales</taxon>
        <taxon>Rhodanobacteraceae</taxon>
        <taxon>Dyella</taxon>
    </lineage>
</organism>
<evidence type="ECO:0000256" key="8">
    <source>
        <dbReference type="PROSITE-ProRule" id="PRU00169"/>
    </source>
</evidence>
<sequence>MKQVSVRSISKELAVNDGPPRVLVLDDDAELRSMLRRYLGDHGFDVRAVENPEQLDRYLQREPYDALVLDLMMPGEDGLSVCRRLRAAGQTIPVLMLTARGDPIDRILGLEMGADDYLSKPFDPRELVARLRAMFRRQRMLHTDSTWDDDEIKAFGPFALNVSKMRLTRGAEAITLSSMEFQLLRVFASNPHRPLSRDHLLEKIHGRDHESMDRSLDVQVLRLRRKIEEEPRKPRYIRTVWGIGYVFVPDCDPA</sequence>
<evidence type="ECO:0000256" key="6">
    <source>
        <dbReference type="ARBA" id="ARBA00023125"/>
    </source>
</evidence>
<keyword evidence="4" id="KW-0902">Two-component regulatory system</keyword>